<feature type="signal peptide" evidence="1">
    <location>
        <begin position="1"/>
        <end position="22"/>
    </location>
</feature>
<gene>
    <name evidence="3" type="ORF">ACFQ1T_08035</name>
</gene>
<dbReference type="EMBL" id="JBHTJW010000002">
    <property type="protein sequence ID" value="MFD0929725.1"/>
    <property type="molecule type" value="Genomic_DNA"/>
</dbReference>
<proteinExistence type="predicted"/>
<name>A0ABW3GGQ3_9PROT</name>
<dbReference type="RefSeq" id="WP_379075540.1">
    <property type="nucleotide sequence ID" value="NZ_JBHTJW010000002.1"/>
</dbReference>
<dbReference type="Proteomes" id="UP001597106">
    <property type="component" value="Unassembled WGS sequence"/>
</dbReference>
<keyword evidence="1" id="KW-0732">Signal</keyword>
<dbReference type="InterPro" id="IPR013424">
    <property type="entry name" value="Ice-binding_C"/>
</dbReference>
<comment type="caution">
    <text evidence="3">The sequence shown here is derived from an EMBL/GenBank/DDBJ whole genome shotgun (WGS) entry which is preliminary data.</text>
</comment>
<sequence length="273" mass="28351">MKNVIKTSVLAALLALSTQASAKTATFDLNFIATNNYGTTSSSVGSITMTDLADLNLGDGASGVRVTVSLNNLSQFASGNTGAVWISSYEMNFAGTENLGNDNYRNVAGLGTNDIEWEENGCVSYGASCGTPQKGWGGATGDAAWGQEINFATSTFTNGQFSTIDYLNGGVAGYTGFSVDQFLANAVSNNGDTNAPDAYFWIRIRGNTAQNGGGMASSGYWGNSFTNGSGNGLNYRLNVLATSATVVPEAETFAMMMAGLGLIGGIVRRRKAV</sequence>
<evidence type="ECO:0000259" key="2">
    <source>
        <dbReference type="Pfam" id="PF07589"/>
    </source>
</evidence>
<feature type="domain" description="Ice-binding protein C-terminal" evidence="2">
    <location>
        <begin position="247"/>
        <end position="271"/>
    </location>
</feature>
<evidence type="ECO:0000256" key="1">
    <source>
        <dbReference type="SAM" id="SignalP"/>
    </source>
</evidence>
<keyword evidence="4" id="KW-1185">Reference proteome</keyword>
<evidence type="ECO:0000313" key="3">
    <source>
        <dbReference type="EMBL" id="MFD0929725.1"/>
    </source>
</evidence>
<organism evidence="3 4">
    <name type="scientific">Methylophilus glucosoxydans</name>
    <dbReference type="NCBI Taxonomy" id="752553"/>
    <lineage>
        <taxon>Bacteria</taxon>
        <taxon>Pseudomonadati</taxon>
        <taxon>Pseudomonadota</taxon>
        <taxon>Betaproteobacteria</taxon>
        <taxon>Nitrosomonadales</taxon>
        <taxon>Methylophilaceae</taxon>
        <taxon>Methylophilus</taxon>
    </lineage>
</organism>
<reference evidence="4" key="1">
    <citation type="journal article" date="2019" name="Int. J. Syst. Evol. Microbiol.">
        <title>The Global Catalogue of Microorganisms (GCM) 10K type strain sequencing project: providing services to taxonomists for standard genome sequencing and annotation.</title>
        <authorList>
            <consortium name="The Broad Institute Genomics Platform"/>
            <consortium name="The Broad Institute Genome Sequencing Center for Infectious Disease"/>
            <person name="Wu L."/>
            <person name="Ma J."/>
        </authorList>
    </citation>
    <scope>NUCLEOTIDE SEQUENCE [LARGE SCALE GENOMIC DNA]</scope>
    <source>
        <strain evidence="4">CCUG 59685</strain>
    </source>
</reference>
<evidence type="ECO:0000313" key="4">
    <source>
        <dbReference type="Proteomes" id="UP001597106"/>
    </source>
</evidence>
<dbReference type="Pfam" id="PF07589">
    <property type="entry name" value="PEP-CTERM"/>
    <property type="match status" value="1"/>
</dbReference>
<protein>
    <submittedName>
        <fullName evidence="3">PEP-CTERM sorting domain-containing protein</fullName>
    </submittedName>
</protein>
<accession>A0ABW3GGQ3</accession>
<feature type="chain" id="PRO_5045811301" evidence="1">
    <location>
        <begin position="23"/>
        <end position="273"/>
    </location>
</feature>